<keyword evidence="1" id="KW-0347">Helicase</keyword>
<keyword evidence="1" id="KW-0378">Hydrolase</keyword>
<name>A0A0F7VWD9_STRLW</name>
<dbReference type="Proteomes" id="UP000035016">
    <property type="component" value="Chromosome Chromosome"/>
</dbReference>
<keyword evidence="1" id="KW-0067">ATP-binding</keyword>
<gene>
    <name evidence="1" type="primary">sle_17990</name>
</gene>
<organism evidence="1 2">
    <name type="scientific">Streptomyces leeuwenhoekii</name>
    <dbReference type="NCBI Taxonomy" id="1437453"/>
    <lineage>
        <taxon>Bacteria</taxon>
        <taxon>Bacillati</taxon>
        <taxon>Actinomycetota</taxon>
        <taxon>Actinomycetes</taxon>
        <taxon>Kitasatosporales</taxon>
        <taxon>Streptomycetaceae</taxon>
        <taxon>Streptomyces</taxon>
    </lineage>
</organism>
<evidence type="ECO:0000313" key="2">
    <source>
        <dbReference type="Proteomes" id="UP000035016"/>
    </source>
</evidence>
<protein>
    <submittedName>
        <fullName evidence="1">Helicase Domain-Containing Protein</fullName>
    </submittedName>
</protein>
<sequence length="146" mass="15721">MPARLTQLVSRLTRGDARLGEPTGECEETGFLVVEEGQYVVPCRVPGHLGLFPAPPADTGGDGELGGVEERQLARGQLPGFALSFLSVGVDVKRLALMLMLGQPKATAEYIQATSRVGRHGVPGLVVTFLNATKPRDRSHYERVQK</sequence>
<dbReference type="EMBL" id="LN831790">
    <property type="protein sequence ID" value="CQR61261.1"/>
    <property type="molecule type" value="Genomic_DNA"/>
</dbReference>
<dbReference type="InterPro" id="IPR027417">
    <property type="entry name" value="P-loop_NTPase"/>
</dbReference>
<dbReference type="AlphaFoldDB" id="A0A0F7VWD9"/>
<dbReference type="CDD" id="cd18785">
    <property type="entry name" value="SF2_C"/>
    <property type="match status" value="1"/>
</dbReference>
<reference evidence="1 2" key="1">
    <citation type="submission" date="2015-02" db="EMBL/GenBank/DDBJ databases">
        <authorList>
            <person name="Gomez-Escribano P.J."/>
        </authorList>
    </citation>
    <scope>NUCLEOTIDE SEQUENCE [LARGE SCALE GENOMIC DNA]</scope>
    <source>
        <strain evidence="2">C34 (DSM 42122 / NRRL B-24963)</strain>
    </source>
</reference>
<evidence type="ECO:0000313" key="1">
    <source>
        <dbReference type="EMBL" id="CQR61261.1"/>
    </source>
</evidence>
<proteinExistence type="predicted"/>
<accession>A0A0F7VWD9</accession>
<keyword evidence="1" id="KW-0547">Nucleotide-binding</keyword>
<dbReference type="KEGG" id="sle:sle_17990"/>
<dbReference type="SUPFAM" id="SSF52540">
    <property type="entry name" value="P-loop containing nucleoside triphosphate hydrolases"/>
    <property type="match status" value="1"/>
</dbReference>
<dbReference type="Gene3D" id="3.40.50.300">
    <property type="entry name" value="P-loop containing nucleotide triphosphate hydrolases"/>
    <property type="match status" value="1"/>
</dbReference>
<dbReference type="GO" id="GO:0004386">
    <property type="term" value="F:helicase activity"/>
    <property type="evidence" value="ECO:0007669"/>
    <property type="project" value="UniProtKB-KW"/>
</dbReference>